<gene>
    <name evidence="1" type="ORF">HMPREF9370_2458</name>
</gene>
<dbReference type="HOGENOM" id="CLU_2826692_0_0_4"/>
<name>G4CTP8_9NEIS</name>
<proteinExistence type="predicted"/>
<comment type="caution">
    <text evidence="1">The sequence shown here is derived from an EMBL/GenBank/DDBJ whole genome shotgun (WGS) entry which is preliminary data.</text>
</comment>
<dbReference type="STRING" id="1030841.HMPREF9370_2458"/>
<evidence type="ECO:0000313" key="2">
    <source>
        <dbReference type="Proteomes" id="UP000005336"/>
    </source>
</evidence>
<protein>
    <submittedName>
        <fullName evidence="1">Uncharacterized protein</fullName>
    </submittedName>
</protein>
<dbReference type="EMBL" id="AGAZ01000079">
    <property type="protein sequence ID" value="EGZ44153.1"/>
    <property type="molecule type" value="Genomic_DNA"/>
</dbReference>
<keyword evidence="2" id="KW-1185">Reference proteome</keyword>
<dbReference type="AlphaFoldDB" id="G4CTP8"/>
<dbReference type="Proteomes" id="UP000005336">
    <property type="component" value="Unassembled WGS sequence"/>
</dbReference>
<organism evidence="1 2">
    <name type="scientific">Neisseria wadsworthii 9715</name>
    <dbReference type="NCBI Taxonomy" id="1030841"/>
    <lineage>
        <taxon>Bacteria</taxon>
        <taxon>Pseudomonadati</taxon>
        <taxon>Pseudomonadota</taxon>
        <taxon>Betaproteobacteria</taxon>
        <taxon>Neisseriales</taxon>
        <taxon>Neisseriaceae</taxon>
        <taxon>Neisseria</taxon>
    </lineage>
</organism>
<sequence>MYEISIFTDILSIINIKKVIIFHKRMFIDKNKYNAKKSRRLFDVYQDCFLDSQCVGYIIHKALYAK</sequence>
<evidence type="ECO:0000313" key="1">
    <source>
        <dbReference type="EMBL" id="EGZ44153.1"/>
    </source>
</evidence>
<reference evidence="1 2" key="1">
    <citation type="submission" date="2011-06" db="EMBL/GenBank/DDBJ databases">
        <authorList>
            <person name="Muzny D."/>
            <person name="Qin X."/>
            <person name="Deng J."/>
            <person name="Jiang H."/>
            <person name="Liu Y."/>
            <person name="Qu J."/>
            <person name="Song X.-Z."/>
            <person name="Zhang L."/>
            <person name="Thornton R."/>
            <person name="Coyle M."/>
            <person name="Francisco L."/>
            <person name="Jackson L."/>
            <person name="Javaid M."/>
            <person name="Korchina V."/>
            <person name="Kovar C."/>
            <person name="Mata R."/>
            <person name="Mathew T."/>
            <person name="Ngo R."/>
            <person name="Nguyen L."/>
            <person name="Nguyen N."/>
            <person name="Okwuonu G."/>
            <person name="Ongeri F."/>
            <person name="Pham C."/>
            <person name="Simmons D."/>
            <person name="Wilczek-Boney K."/>
            <person name="Hale W."/>
            <person name="Jakkamsetti A."/>
            <person name="Pham P."/>
            <person name="Ruth R."/>
            <person name="San Lucas F."/>
            <person name="Warren J."/>
            <person name="Zhang J."/>
            <person name="Zhao Z."/>
            <person name="Zhou C."/>
            <person name="Zhu D."/>
            <person name="Lee S."/>
            <person name="Bess C."/>
            <person name="Blankenburg K."/>
            <person name="Forbes L."/>
            <person name="Fu Q."/>
            <person name="Gubbala S."/>
            <person name="Hirani K."/>
            <person name="Jayaseelan J.C."/>
            <person name="Lara F."/>
            <person name="Munidasa M."/>
            <person name="Palculict T."/>
            <person name="Patil S."/>
            <person name="Pu L.-L."/>
            <person name="Saada N."/>
            <person name="Tang L."/>
            <person name="Weissenberger G."/>
            <person name="Zhu Y."/>
            <person name="Hemphill L."/>
            <person name="Shang Y."/>
            <person name="Youmans B."/>
            <person name="Ayvaz T."/>
            <person name="Ross M."/>
            <person name="Santibanez J."/>
            <person name="Aqrawi P."/>
            <person name="Gross S."/>
            <person name="Joshi V."/>
            <person name="Fowler G."/>
            <person name="Nazareth L."/>
            <person name="Reid J."/>
            <person name="Worley K."/>
            <person name="Petrosino J."/>
            <person name="Highlander S."/>
            <person name="Gibbs R."/>
        </authorList>
    </citation>
    <scope>NUCLEOTIDE SEQUENCE [LARGE SCALE GENOMIC DNA]</scope>
    <source>
        <strain evidence="1 2">9715</strain>
    </source>
</reference>
<accession>G4CTP8</accession>